<keyword evidence="3" id="KW-1003">Cell membrane</keyword>
<dbReference type="Pfam" id="PF00893">
    <property type="entry name" value="Multi_Drug_Res"/>
    <property type="match status" value="1"/>
</dbReference>
<dbReference type="Gene3D" id="1.10.3730.20">
    <property type="match status" value="1"/>
</dbReference>
<protein>
    <submittedName>
        <fullName evidence="9">QacE family quaternary ammonium compound efflux SMR transporter</fullName>
    </submittedName>
</protein>
<keyword evidence="5 8" id="KW-1133">Transmembrane helix</keyword>
<comment type="caution">
    <text evidence="9">The sequence shown here is derived from an EMBL/GenBank/DDBJ whole genome shotgun (WGS) entry which is preliminary data.</text>
</comment>
<evidence type="ECO:0000256" key="4">
    <source>
        <dbReference type="ARBA" id="ARBA00022692"/>
    </source>
</evidence>
<dbReference type="PANTHER" id="PTHR30561:SF1">
    <property type="entry name" value="MULTIDRUG TRANSPORTER EMRE"/>
    <property type="match status" value="1"/>
</dbReference>
<dbReference type="GO" id="GO:0022857">
    <property type="term" value="F:transmembrane transporter activity"/>
    <property type="evidence" value="ECO:0007669"/>
    <property type="project" value="InterPro"/>
</dbReference>
<gene>
    <name evidence="9" type="ORF">DWQ67_08250</name>
</gene>
<dbReference type="AlphaFoldDB" id="A0A496PIY0"/>
<comment type="similarity">
    <text evidence="7">Belongs to the drug/metabolite transporter (DMT) superfamily. Small multidrug resistance (SMR) (TC 2.A.7.1) family.</text>
</comment>
<organism evidence="9 10">
    <name type="scientific">Galactobacter caseinivorans</name>
    <dbReference type="NCBI Taxonomy" id="2676123"/>
    <lineage>
        <taxon>Bacteria</taxon>
        <taxon>Bacillati</taxon>
        <taxon>Actinomycetota</taxon>
        <taxon>Actinomycetes</taxon>
        <taxon>Micrococcales</taxon>
        <taxon>Micrococcaceae</taxon>
        <taxon>Galactobacter</taxon>
    </lineage>
</organism>
<dbReference type="RefSeq" id="WP_121485113.1">
    <property type="nucleotide sequence ID" value="NZ_QQXL01000004.1"/>
</dbReference>
<sequence>MKNWLLLSGAILTEVAGSLGLKAATSDPWFYLLVVAGYACAFALLGAVLRGGMKLGVAYGVWGASGVALTAVLSWALFAEPLTWVMMIGIVLIVGGVLLVEMGSGSHGKAAAERATEPAAEAGVA</sequence>
<evidence type="ECO:0000256" key="1">
    <source>
        <dbReference type="ARBA" id="ARBA00004651"/>
    </source>
</evidence>
<feature type="transmembrane region" description="Helical" evidence="8">
    <location>
        <begin position="56"/>
        <end position="76"/>
    </location>
</feature>
<name>A0A496PIY0_9MICC</name>
<reference evidence="9 10" key="1">
    <citation type="submission" date="2018-07" db="EMBL/GenBank/DDBJ databases">
        <title>Arthrobacter sp. nov., isolated from raw cow's milk with high bacterial count.</title>
        <authorList>
            <person name="Hahne J."/>
            <person name="Isele D."/>
            <person name="Lipski A."/>
        </authorList>
    </citation>
    <scope>NUCLEOTIDE SEQUENCE [LARGE SCALE GENOMIC DNA]</scope>
    <source>
        <strain evidence="9 10">JZ R-183</strain>
    </source>
</reference>
<keyword evidence="4 7" id="KW-0812">Transmembrane</keyword>
<dbReference type="PANTHER" id="PTHR30561">
    <property type="entry name" value="SMR FAMILY PROTON-DEPENDENT DRUG EFFLUX TRANSPORTER SUGE"/>
    <property type="match status" value="1"/>
</dbReference>
<evidence type="ECO:0000313" key="9">
    <source>
        <dbReference type="EMBL" id="RKW70461.1"/>
    </source>
</evidence>
<evidence type="ECO:0000256" key="3">
    <source>
        <dbReference type="ARBA" id="ARBA00022475"/>
    </source>
</evidence>
<feature type="transmembrane region" description="Helical" evidence="8">
    <location>
        <begin position="82"/>
        <end position="100"/>
    </location>
</feature>
<proteinExistence type="inferred from homology"/>
<accession>A0A496PIY0</accession>
<dbReference type="SUPFAM" id="SSF103481">
    <property type="entry name" value="Multidrug resistance efflux transporter EmrE"/>
    <property type="match status" value="1"/>
</dbReference>
<dbReference type="InterPro" id="IPR037185">
    <property type="entry name" value="EmrE-like"/>
</dbReference>
<evidence type="ECO:0000256" key="7">
    <source>
        <dbReference type="RuleBase" id="RU003942"/>
    </source>
</evidence>
<dbReference type="GO" id="GO:0005886">
    <property type="term" value="C:plasma membrane"/>
    <property type="evidence" value="ECO:0007669"/>
    <property type="project" value="UniProtKB-SubCell"/>
</dbReference>
<keyword evidence="6 8" id="KW-0472">Membrane</keyword>
<evidence type="ECO:0000256" key="5">
    <source>
        <dbReference type="ARBA" id="ARBA00022989"/>
    </source>
</evidence>
<dbReference type="EMBL" id="QQXL01000004">
    <property type="protein sequence ID" value="RKW70461.1"/>
    <property type="molecule type" value="Genomic_DNA"/>
</dbReference>
<keyword evidence="10" id="KW-1185">Reference proteome</keyword>
<evidence type="ECO:0000256" key="6">
    <source>
        <dbReference type="ARBA" id="ARBA00023136"/>
    </source>
</evidence>
<comment type="subcellular location">
    <subcellularLocation>
        <location evidence="1 7">Cell membrane</location>
        <topology evidence="1 7">Multi-pass membrane protein</topology>
    </subcellularLocation>
</comment>
<evidence type="ECO:0000256" key="8">
    <source>
        <dbReference type="SAM" id="Phobius"/>
    </source>
</evidence>
<keyword evidence="2" id="KW-0813">Transport</keyword>
<feature type="transmembrane region" description="Helical" evidence="8">
    <location>
        <begin position="30"/>
        <end position="49"/>
    </location>
</feature>
<dbReference type="InterPro" id="IPR000390">
    <property type="entry name" value="Small_drug/metabolite_transptr"/>
</dbReference>
<evidence type="ECO:0000256" key="2">
    <source>
        <dbReference type="ARBA" id="ARBA00022448"/>
    </source>
</evidence>
<evidence type="ECO:0000313" key="10">
    <source>
        <dbReference type="Proteomes" id="UP000273119"/>
    </source>
</evidence>
<dbReference type="Proteomes" id="UP000273119">
    <property type="component" value="Unassembled WGS sequence"/>
</dbReference>
<dbReference type="InterPro" id="IPR045324">
    <property type="entry name" value="Small_multidrug_res"/>
</dbReference>